<dbReference type="PANTHER" id="PTHR45835:SF103">
    <property type="entry name" value="RNA-DIRECTED DNA POLYMERASE"/>
    <property type="match status" value="1"/>
</dbReference>
<dbReference type="SUPFAM" id="SSF53098">
    <property type="entry name" value="Ribonuclease H-like"/>
    <property type="match status" value="1"/>
</dbReference>
<dbReference type="GO" id="GO:0015074">
    <property type="term" value="P:DNA integration"/>
    <property type="evidence" value="ECO:0007669"/>
    <property type="project" value="InterPro"/>
</dbReference>
<dbReference type="AlphaFoldDB" id="A0A5N6LVB4"/>
<evidence type="ECO:0000313" key="3">
    <source>
        <dbReference type="Proteomes" id="UP000326396"/>
    </source>
</evidence>
<dbReference type="InterPro" id="IPR012337">
    <property type="entry name" value="RNaseH-like_sf"/>
</dbReference>
<dbReference type="Pfam" id="PF17921">
    <property type="entry name" value="Integrase_H2C2"/>
    <property type="match status" value="1"/>
</dbReference>
<dbReference type="InterPro" id="IPR001584">
    <property type="entry name" value="Integrase_cat-core"/>
</dbReference>
<evidence type="ECO:0000259" key="1">
    <source>
        <dbReference type="PROSITE" id="PS50994"/>
    </source>
</evidence>
<dbReference type="GO" id="GO:0003676">
    <property type="term" value="F:nucleic acid binding"/>
    <property type="evidence" value="ECO:0007669"/>
    <property type="project" value="InterPro"/>
</dbReference>
<gene>
    <name evidence="2" type="ORF">E3N88_38854</name>
</gene>
<dbReference type="Gene3D" id="3.30.420.10">
    <property type="entry name" value="Ribonuclease H-like superfamily/Ribonuclease H"/>
    <property type="match status" value="1"/>
</dbReference>
<proteinExistence type="predicted"/>
<dbReference type="Gene3D" id="1.10.340.70">
    <property type="match status" value="1"/>
</dbReference>
<dbReference type="PANTHER" id="PTHR45835">
    <property type="entry name" value="YALI0A06105P"/>
    <property type="match status" value="1"/>
</dbReference>
<accession>A0A5N6LVB4</accession>
<dbReference type="InterPro" id="IPR036397">
    <property type="entry name" value="RNaseH_sf"/>
</dbReference>
<reference evidence="2 3" key="1">
    <citation type="submission" date="2019-05" db="EMBL/GenBank/DDBJ databases">
        <title>Mikania micrantha, genome provides insights into the molecular mechanism of rapid growth.</title>
        <authorList>
            <person name="Liu B."/>
        </authorList>
    </citation>
    <scope>NUCLEOTIDE SEQUENCE [LARGE SCALE GENOMIC DNA]</scope>
    <source>
        <strain evidence="2">NLD-2019</strain>
        <tissue evidence="2">Leaf</tissue>
    </source>
</reference>
<organism evidence="2 3">
    <name type="scientific">Mikania micrantha</name>
    <name type="common">bitter vine</name>
    <dbReference type="NCBI Taxonomy" id="192012"/>
    <lineage>
        <taxon>Eukaryota</taxon>
        <taxon>Viridiplantae</taxon>
        <taxon>Streptophyta</taxon>
        <taxon>Embryophyta</taxon>
        <taxon>Tracheophyta</taxon>
        <taxon>Spermatophyta</taxon>
        <taxon>Magnoliopsida</taxon>
        <taxon>eudicotyledons</taxon>
        <taxon>Gunneridae</taxon>
        <taxon>Pentapetalae</taxon>
        <taxon>asterids</taxon>
        <taxon>campanulids</taxon>
        <taxon>Asterales</taxon>
        <taxon>Asteraceae</taxon>
        <taxon>Asteroideae</taxon>
        <taxon>Heliantheae alliance</taxon>
        <taxon>Eupatorieae</taxon>
        <taxon>Mikania</taxon>
    </lineage>
</organism>
<comment type="caution">
    <text evidence="2">The sequence shown here is derived from an EMBL/GenBank/DDBJ whole genome shotgun (WGS) entry which is preliminary data.</text>
</comment>
<keyword evidence="3" id="KW-1185">Reference proteome</keyword>
<protein>
    <recommendedName>
        <fullName evidence="1">Integrase catalytic domain-containing protein</fullName>
    </recommendedName>
</protein>
<dbReference type="InterPro" id="IPR041588">
    <property type="entry name" value="Integrase_H2C2"/>
</dbReference>
<dbReference type="OrthoDB" id="1938712at2759"/>
<evidence type="ECO:0000313" key="2">
    <source>
        <dbReference type="EMBL" id="KAD2805477.1"/>
    </source>
</evidence>
<name>A0A5N6LVB4_9ASTR</name>
<dbReference type="PROSITE" id="PS50994">
    <property type="entry name" value="INTEGRASE"/>
    <property type="match status" value="1"/>
</dbReference>
<dbReference type="Proteomes" id="UP000326396">
    <property type="component" value="Linkage Group LG8"/>
</dbReference>
<sequence length="227" mass="26707">MDAAHKFKYSVHTRPDKMYHDLKALYRWPHMKADIARYCLTCSKVKAEYQKPSGLLQQPEIPMWKWEQISMDFITKLPRTPSGCDTIWVIVDRLTKSAHFLAIKETDKIEELTRIYIKEVIARHGVPISIILDRDARFTSNFWKSLHKSLGIRLGMSTTYHPQTDGQSKRLFAETLVVPLEEMQVNEQLRFIEESVEIMDREVEQLKQSKISIVKVRWNSRRGPEFT</sequence>
<feature type="domain" description="Integrase catalytic" evidence="1">
    <location>
        <begin position="58"/>
        <end position="227"/>
    </location>
</feature>
<dbReference type="EMBL" id="SZYD01000018">
    <property type="protein sequence ID" value="KAD2805477.1"/>
    <property type="molecule type" value="Genomic_DNA"/>
</dbReference>